<gene>
    <name evidence="3" type="primary">LOC115472778</name>
</gene>
<dbReference type="OrthoDB" id="8728732at2759"/>
<feature type="region of interest" description="Disordered" evidence="1">
    <location>
        <begin position="141"/>
        <end position="161"/>
    </location>
</feature>
<feature type="compositionally biased region" description="Low complexity" evidence="1">
    <location>
        <begin position="267"/>
        <end position="289"/>
    </location>
</feature>
<feature type="compositionally biased region" description="Acidic residues" evidence="1">
    <location>
        <begin position="66"/>
        <end position="75"/>
    </location>
</feature>
<organism evidence="2 3">
    <name type="scientific">Microcaecilia unicolor</name>
    <dbReference type="NCBI Taxonomy" id="1415580"/>
    <lineage>
        <taxon>Eukaryota</taxon>
        <taxon>Metazoa</taxon>
        <taxon>Chordata</taxon>
        <taxon>Craniata</taxon>
        <taxon>Vertebrata</taxon>
        <taxon>Euteleostomi</taxon>
        <taxon>Amphibia</taxon>
        <taxon>Gymnophiona</taxon>
        <taxon>Siphonopidae</taxon>
        <taxon>Microcaecilia</taxon>
    </lineage>
</organism>
<name>A0A6P7YJ22_9AMPH</name>
<dbReference type="RefSeq" id="XP_030063060.1">
    <property type="nucleotide sequence ID" value="XM_030207200.1"/>
</dbReference>
<feature type="region of interest" description="Disordered" evidence="1">
    <location>
        <begin position="66"/>
        <end position="93"/>
    </location>
</feature>
<dbReference type="InParanoid" id="A0A6P7YJ22"/>
<dbReference type="AlphaFoldDB" id="A0A6P7YJ22"/>
<feature type="region of interest" description="Disordered" evidence="1">
    <location>
        <begin position="267"/>
        <end position="292"/>
    </location>
</feature>
<dbReference type="KEGG" id="muo:115472778"/>
<protein>
    <submittedName>
        <fullName evidence="3">Uncharacterized protein LOC115472778</fullName>
    </submittedName>
</protein>
<evidence type="ECO:0000313" key="2">
    <source>
        <dbReference type="Proteomes" id="UP000515156"/>
    </source>
</evidence>
<accession>A0A6P7YJ22</accession>
<evidence type="ECO:0000256" key="1">
    <source>
        <dbReference type="SAM" id="MobiDB-lite"/>
    </source>
</evidence>
<dbReference type="GeneID" id="115472778"/>
<reference evidence="3" key="1">
    <citation type="submission" date="2025-08" db="UniProtKB">
        <authorList>
            <consortium name="RefSeq"/>
        </authorList>
    </citation>
    <scope>IDENTIFICATION</scope>
</reference>
<proteinExistence type="predicted"/>
<sequence>MLQAEKGVHSIMDRARQNSHTVEDFKEKGCAIHKEPEDEEYLCWLTAEEKECLQFLLETINSLDADEQTREDEAESSTHFSEKEQNVQGGTETCEGFVNFKRKPRLEISQRALSETVKATDKTEHQSAAFKVKMTKSFSEESPGVSVSRDPKSFRKVAGTHPGHLKKFDTIMRSGVNVQELRARFVAQRAASDLGALPKSTEVSGANKQSVQLSGVVKSPREEALHKLGLLERNQSLPSLICPPETFLACTQVADSAVQHYETTQGVSRLSGGSSSMINSSGTSQSSGGNDHEQALRKLGLLKF</sequence>
<dbReference type="Proteomes" id="UP000515156">
    <property type="component" value="Chromosome 6"/>
</dbReference>
<evidence type="ECO:0000313" key="3">
    <source>
        <dbReference type="RefSeq" id="XP_030063060.1"/>
    </source>
</evidence>
<keyword evidence="2" id="KW-1185">Reference proteome</keyword>